<gene>
    <name evidence="8" type="ORF">NT6N_35870</name>
</gene>
<comment type="similarity">
    <text evidence="2">Belongs to the glycosyl hydrolase 20 family.</text>
</comment>
<keyword evidence="4" id="KW-0378">Hydrolase</keyword>
<dbReference type="GO" id="GO:0016020">
    <property type="term" value="C:membrane"/>
    <property type="evidence" value="ECO:0007669"/>
    <property type="project" value="TreeGrafter"/>
</dbReference>
<dbReference type="GO" id="GO:0004563">
    <property type="term" value="F:beta-N-acetylhexosaminidase activity"/>
    <property type="evidence" value="ECO:0007669"/>
    <property type="project" value="UniProtKB-EC"/>
</dbReference>
<dbReference type="InterPro" id="IPR015883">
    <property type="entry name" value="Glyco_hydro_20_cat"/>
</dbReference>
<evidence type="ECO:0000256" key="4">
    <source>
        <dbReference type="ARBA" id="ARBA00022801"/>
    </source>
</evidence>
<dbReference type="KEGG" id="osu:NT6N_35870"/>
<protein>
    <recommendedName>
        <fullName evidence="3">beta-N-acetylhexosaminidase</fullName>
        <ecNumber evidence="3">3.2.1.52</ecNumber>
    </recommendedName>
</protein>
<evidence type="ECO:0000259" key="7">
    <source>
        <dbReference type="Pfam" id="PF02838"/>
    </source>
</evidence>
<dbReference type="InterPro" id="IPR015882">
    <property type="entry name" value="HEX_bac_N"/>
</dbReference>
<dbReference type="EC" id="3.2.1.52" evidence="3"/>
<dbReference type="SUPFAM" id="SSF55545">
    <property type="entry name" value="beta-N-acetylhexosaminidase-like domain"/>
    <property type="match status" value="1"/>
</dbReference>
<comment type="catalytic activity">
    <reaction evidence="1">
        <text>Hydrolysis of terminal non-reducing N-acetyl-D-hexosamine residues in N-acetyl-beta-D-hexosaminides.</text>
        <dbReference type="EC" id="3.2.1.52"/>
    </reaction>
</comment>
<evidence type="ECO:0000256" key="3">
    <source>
        <dbReference type="ARBA" id="ARBA00012663"/>
    </source>
</evidence>
<name>A0AAT9FRD4_9BACT</name>
<dbReference type="InterPro" id="IPR025705">
    <property type="entry name" value="Beta_hexosaminidase_sua/sub"/>
</dbReference>
<dbReference type="InterPro" id="IPR029018">
    <property type="entry name" value="Hex-like_dom2"/>
</dbReference>
<dbReference type="Pfam" id="PF00728">
    <property type="entry name" value="Glyco_hydro_20"/>
    <property type="match status" value="1"/>
</dbReference>
<dbReference type="AlphaFoldDB" id="A0AAT9FRD4"/>
<dbReference type="PRINTS" id="PR00738">
    <property type="entry name" value="GLHYDRLASE20"/>
</dbReference>
<dbReference type="PANTHER" id="PTHR22600:SF57">
    <property type="entry name" value="BETA-N-ACETYLHEXOSAMINIDASE"/>
    <property type="match status" value="1"/>
</dbReference>
<feature type="domain" description="Glycoside hydrolase family 20 catalytic" evidence="6">
    <location>
        <begin position="166"/>
        <end position="266"/>
    </location>
</feature>
<evidence type="ECO:0000313" key="8">
    <source>
        <dbReference type="EMBL" id="BDS08547.1"/>
    </source>
</evidence>
<keyword evidence="5" id="KW-0326">Glycosidase</keyword>
<dbReference type="PANTHER" id="PTHR22600">
    <property type="entry name" value="BETA-HEXOSAMINIDASE"/>
    <property type="match status" value="1"/>
</dbReference>
<dbReference type="Gene3D" id="3.30.379.10">
    <property type="entry name" value="Chitobiase/beta-hexosaminidase domain 2-like"/>
    <property type="match status" value="1"/>
</dbReference>
<evidence type="ECO:0000256" key="1">
    <source>
        <dbReference type="ARBA" id="ARBA00001231"/>
    </source>
</evidence>
<evidence type="ECO:0000256" key="5">
    <source>
        <dbReference type="ARBA" id="ARBA00023295"/>
    </source>
</evidence>
<dbReference type="SUPFAM" id="SSF51445">
    <property type="entry name" value="(Trans)glycosidases"/>
    <property type="match status" value="1"/>
</dbReference>
<proteinExistence type="inferred from homology"/>
<reference evidence="8" key="1">
    <citation type="submission" date="2024-07" db="EMBL/GenBank/DDBJ databases">
        <title>Complete genome sequence of Verrucomicrobiaceae bacterium NT6N.</title>
        <authorList>
            <person name="Huang C."/>
            <person name="Takami H."/>
            <person name="Hamasaki K."/>
        </authorList>
    </citation>
    <scope>NUCLEOTIDE SEQUENCE</scope>
    <source>
        <strain evidence="8">NT6N</strain>
    </source>
</reference>
<feature type="domain" description="Beta-hexosaminidase bacterial type N-terminal" evidence="7">
    <location>
        <begin position="36"/>
        <end position="163"/>
    </location>
</feature>
<evidence type="ECO:0000256" key="2">
    <source>
        <dbReference type="ARBA" id="ARBA00006285"/>
    </source>
</evidence>
<dbReference type="Gene3D" id="3.20.20.80">
    <property type="entry name" value="Glycosidases"/>
    <property type="match status" value="1"/>
</dbReference>
<dbReference type="GO" id="GO:0005975">
    <property type="term" value="P:carbohydrate metabolic process"/>
    <property type="evidence" value="ECO:0007669"/>
    <property type="project" value="InterPro"/>
</dbReference>
<dbReference type="Pfam" id="PF02838">
    <property type="entry name" value="Glyco_hydro_20b"/>
    <property type="match status" value="1"/>
</dbReference>
<organism evidence="8">
    <name type="scientific">Oceaniferula spumae</name>
    <dbReference type="NCBI Taxonomy" id="2979115"/>
    <lineage>
        <taxon>Bacteria</taxon>
        <taxon>Pseudomonadati</taxon>
        <taxon>Verrucomicrobiota</taxon>
        <taxon>Verrucomicrobiia</taxon>
        <taxon>Verrucomicrobiales</taxon>
        <taxon>Verrucomicrobiaceae</taxon>
        <taxon>Oceaniferula</taxon>
    </lineage>
</organism>
<dbReference type="GO" id="GO:0030203">
    <property type="term" value="P:glycosaminoglycan metabolic process"/>
    <property type="evidence" value="ECO:0007669"/>
    <property type="project" value="TreeGrafter"/>
</dbReference>
<dbReference type="InterPro" id="IPR017853">
    <property type="entry name" value="GH"/>
</dbReference>
<sequence>MVLTDMPLSYFPTLLRACTVLFVSTLTVVAVDPVKPALLPEPQSVQWLGKAHPITRVAIRLSAEKLASTPLKAAHLRDDLKALLDANQLLVDSKSAFEISLNISEVDAPYQRSDAYRLVSNDQGVQITANTITGLFYGVQTLRQLTVRSNGRTTVAACKIHDYPAFKIRGLMHDVGRNFQSIEQLKMQMDVLAAYKMNVFHWHLSDHFGWRLESKKYPDLQSEKAYGRHQGKFYTQQEFKEMSDYCWARGITIIPEFDSPGHSEAFRHGLGIKNMKEPRALESMVGLINELCTLADKERMPYIHVGTDEVRHRDEHVNADYLPALHHAVQKNGREVIGWSKGMTFKGAKQISQTWAKSSPFRGTKHIDSRSNYINHMEAMDFALRMFFQQPCRVPHGDDHHLGGILAHWPDNLVDDEKLTLTNNPVLPAVVAYSEAVWKGIKKDRPEFWAKVPPKGSAEYKAFAGFENRLAEHRDRFFAEKPFPMVKTHHMEWRLLGPVADQEVPDLEKGLIKDIYHVNDDVAGDRKGAQARIYRWTKPLHGGAIHIKHFFGFSGHLKTFKKGKDVVWANTYIHSDQDQKLDAWISFNTTSSSDNRAGVAKAGDWNANALCNIWINDQRIDPPKWKNPGKMGKEFAFTDEIYTSRPPAKIHLKKGWNKVLIKTAPSWKWVFSFSPVAIQDGEIREVPGLHFSTNKQLP</sequence>
<evidence type="ECO:0000259" key="6">
    <source>
        <dbReference type="Pfam" id="PF00728"/>
    </source>
</evidence>
<dbReference type="EMBL" id="AP026866">
    <property type="protein sequence ID" value="BDS08547.1"/>
    <property type="molecule type" value="Genomic_DNA"/>
</dbReference>
<accession>A0AAT9FRD4</accession>